<gene>
    <name evidence="1" type="ORF">Xdur_003115</name>
</gene>
<accession>A0A9X9IF53</accession>
<proteinExistence type="predicted"/>
<dbReference type="RefSeq" id="WP_164675422.1">
    <property type="nucleotide sequence ID" value="NZ_CP066343.1"/>
</dbReference>
<evidence type="ECO:0000313" key="2">
    <source>
        <dbReference type="Proteomes" id="UP000190508"/>
    </source>
</evidence>
<protein>
    <submittedName>
        <fullName evidence="1">Uncharacterized protein</fullName>
    </submittedName>
</protein>
<dbReference type="Proteomes" id="UP000190508">
    <property type="component" value="Chromosome"/>
</dbReference>
<name>A0A9X9IF53_XANCI</name>
<sequence>MVTSDIGCDGERADADADADDYAYADCARVGAAVTSNSETSRAMITWARM</sequence>
<organism evidence="1 2">
    <name type="scientific">Xanthomonas citri pv. durantae</name>
    <dbReference type="NCBI Taxonomy" id="487862"/>
    <lineage>
        <taxon>Bacteria</taxon>
        <taxon>Pseudomonadati</taxon>
        <taxon>Pseudomonadota</taxon>
        <taxon>Gammaproteobacteria</taxon>
        <taxon>Lysobacterales</taxon>
        <taxon>Lysobacteraceae</taxon>
        <taxon>Xanthomonas</taxon>
    </lineage>
</organism>
<evidence type="ECO:0000313" key="1">
    <source>
        <dbReference type="EMBL" id="UVG59467.1"/>
    </source>
</evidence>
<reference evidence="1" key="1">
    <citation type="submission" date="2020-12" db="EMBL/GenBank/DDBJ databases">
        <title>Complete genome investigation of Xanthomonas citri pv. durantae LMG696.</title>
        <authorList>
            <person name="Rana R."/>
            <person name="Bansal K."/>
            <person name="Patil P.B."/>
        </authorList>
    </citation>
    <scope>NUCLEOTIDE SEQUENCE</scope>
    <source>
        <strain evidence="1">LMG696</strain>
    </source>
</reference>
<dbReference type="AlphaFoldDB" id="A0A9X9IF53"/>
<dbReference type="EMBL" id="CP066343">
    <property type="protein sequence ID" value="UVG59467.1"/>
    <property type="molecule type" value="Genomic_DNA"/>
</dbReference>